<protein>
    <submittedName>
        <fullName evidence="1">Uncharacterized protein</fullName>
    </submittedName>
</protein>
<proteinExistence type="predicted"/>
<evidence type="ECO:0000313" key="2">
    <source>
        <dbReference type="Proteomes" id="UP000180113"/>
    </source>
</evidence>
<sequence length="154" mass="16585">MRDNRAAKWPFTGWIIVVGGILLVLGVANSTSWGIDDELPKAEPAPVVVQLLNPIQANTSVSECQQQAAPKCDGTFRVARDHSPAGILTGWIRTEGTQPGSHQHCTWIRLSGPNMTMENTLASGNVTEGPATVQIKPSDYAFATYGCQPWQKVG</sequence>
<comment type="caution">
    <text evidence="1">The sequence shown here is derived from an EMBL/GenBank/DDBJ whole genome shotgun (WGS) entry which is preliminary data.</text>
</comment>
<evidence type="ECO:0000313" key="1">
    <source>
        <dbReference type="EMBL" id="OHT55040.1"/>
    </source>
</evidence>
<dbReference type="RefSeq" id="WP_070918160.1">
    <property type="nucleotide sequence ID" value="NZ_CP058976.1"/>
</dbReference>
<dbReference type="AlphaFoldDB" id="A0AB73MW75"/>
<organism evidence="1 2">
    <name type="scientific">Mycobacteroides chelonae</name>
    <name type="common">Mycobacterium chelonae</name>
    <dbReference type="NCBI Taxonomy" id="1774"/>
    <lineage>
        <taxon>Bacteria</taxon>
        <taxon>Bacillati</taxon>
        <taxon>Actinomycetota</taxon>
        <taxon>Actinomycetes</taxon>
        <taxon>Mycobacteriales</taxon>
        <taxon>Mycobacteriaceae</taxon>
        <taxon>Mycobacteroides</taxon>
    </lineage>
</organism>
<name>A0AB73MW75_MYCCH</name>
<dbReference type="Proteomes" id="UP000180113">
    <property type="component" value="Unassembled WGS sequence"/>
</dbReference>
<accession>A0AB73MW75</accession>
<reference evidence="1 2" key="1">
    <citation type="submission" date="2016-10" db="EMBL/GenBank/DDBJ databases">
        <title>Evaluation of Human, Animal and Environmental Mycobacterium chelonae Isolates by Core Genome Phylogenomic Analysis, Targeted Gene Comparison, and Anti-microbial Susceptibility Patterns: A Tale of Mistaken Identities.</title>
        <authorList>
            <person name="Fogelson S.B."/>
            <person name="Camus A.C."/>
            <person name="Lorenz W."/>
            <person name="Vasireddy R."/>
            <person name="Vasireddy S."/>
            <person name="Smith T."/>
            <person name="Brown-Elliott B.A."/>
            <person name="Wallace R.J.Jr."/>
            <person name="Hasan N.A."/>
            <person name="Reischl U."/>
            <person name="Sanchez S."/>
        </authorList>
    </citation>
    <scope>NUCLEOTIDE SEQUENCE [LARGE SCALE GENOMIC DNA]</scope>
    <source>
        <strain evidence="1 2">42895</strain>
    </source>
</reference>
<dbReference type="EMBL" id="MLHW01000001">
    <property type="protein sequence ID" value="OHT55040.1"/>
    <property type="molecule type" value="Genomic_DNA"/>
</dbReference>
<gene>
    <name evidence="1" type="ORF">BKG62_02285</name>
</gene>